<evidence type="ECO:0000313" key="2">
    <source>
        <dbReference type="Proteomes" id="UP001364764"/>
    </source>
</evidence>
<dbReference type="GeneID" id="93478263"/>
<dbReference type="RefSeq" id="WP_076328205.1">
    <property type="nucleotide sequence ID" value="NZ_CP145892.1"/>
</dbReference>
<protein>
    <submittedName>
        <fullName evidence="1">DUF6386 family protein</fullName>
    </submittedName>
</protein>
<evidence type="ECO:0000313" key="1">
    <source>
        <dbReference type="EMBL" id="WWP19204.1"/>
    </source>
</evidence>
<name>A0ABD8AQE2_PAEAM</name>
<accession>A0ABD8AQE2</accession>
<proteinExistence type="predicted"/>
<dbReference type="AlphaFoldDB" id="A0ABD8AQE2"/>
<sequence>MRGTFQMVTDTATLCLYDLAALKHRTQDTSDWWSIPEDELTEVNAGHCLFLNLGADGVYEVEWSLEDAEVKSDSDHAAEREKVYHLQVPSGHVYLGAADDVTGGELEPDETCEGVLLQLKPGNYACIFSREASRITIVMTPSIQGTNTLDELIRI</sequence>
<gene>
    <name evidence="1" type="ORF">V6668_22320</name>
</gene>
<dbReference type="Proteomes" id="UP001364764">
    <property type="component" value="Chromosome"/>
</dbReference>
<dbReference type="EMBL" id="CP145892">
    <property type="protein sequence ID" value="WWP19204.1"/>
    <property type="molecule type" value="Genomic_DNA"/>
</dbReference>
<reference evidence="1 2" key="1">
    <citation type="submission" date="2024-02" db="EMBL/GenBank/DDBJ databases">
        <title>Complete sequences of two Paenibacillus sp. strains and one Lysinibacillus strain isolated from the environment on STAA medium highlight biotechnological potential.</title>
        <authorList>
            <person name="Attere S.A."/>
            <person name="Piche L.C."/>
            <person name="Intertaglia L."/>
            <person name="Lami R."/>
            <person name="Charette S.J."/>
            <person name="Vincent A.T."/>
        </authorList>
    </citation>
    <scope>NUCLEOTIDE SEQUENCE [LARGE SCALE GENOMIC DNA]</scope>
    <source>
        <strain evidence="1 2">Y5S-7</strain>
    </source>
</reference>
<dbReference type="InterPro" id="IPR045665">
    <property type="entry name" value="DUF6386"/>
</dbReference>
<organism evidence="1 2">
    <name type="scientific">Paenibacillus amylolyticus</name>
    <dbReference type="NCBI Taxonomy" id="1451"/>
    <lineage>
        <taxon>Bacteria</taxon>
        <taxon>Bacillati</taxon>
        <taxon>Bacillota</taxon>
        <taxon>Bacilli</taxon>
        <taxon>Bacillales</taxon>
        <taxon>Paenibacillaceae</taxon>
        <taxon>Paenibacillus</taxon>
    </lineage>
</organism>
<dbReference type="Pfam" id="PF19923">
    <property type="entry name" value="DUF6386"/>
    <property type="match status" value="1"/>
</dbReference>